<protein>
    <submittedName>
        <fullName evidence="1">Uncharacterized protein</fullName>
    </submittedName>
</protein>
<comment type="caution">
    <text evidence="1">The sequence shown here is derived from an EMBL/GenBank/DDBJ whole genome shotgun (WGS) entry which is preliminary data.</text>
</comment>
<keyword evidence="2" id="KW-1185">Reference proteome</keyword>
<dbReference type="Proteomes" id="UP001148662">
    <property type="component" value="Unassembled WGS sequence"/>
</dbReference>
<evidence type="ECO:0000313" key="1">
    <source>
        <dbReference type="EMBL" id="KAJ3539493.1"/>
    </source>
</evidence>
<organism evidence="1 2">
    <name type="scientific">Phlebia brevispora</name>
    <dbReference type="NCBI Taxonomy" id="194682"/>
    <lineage>
        <taxon>Eukaryota</taxon>
        <taxon>Fungi</taxon>
        <taxon>Dikarya</taxon>
        <taxon>Basidiomycota</taxon>
        <taxon>Agaricomycotina</taxon>
        <taxon>Agaricomycetes</taxon>
        <taxon>Polyporales</taxon>
        <taxon>Meruliaceae</taxon>
        <taxon>Phlebia</taxon>
    </lineage>
</organism>
<sequence length="2211" mass="243882">MAPRRGAPSVNTLSPPDAGLSNQGARSPGGTFAFPRSASPSNGFTSFLAKPTKWFNRSNSSGSLTNGRSSISSIEPRPSTSSGRKPKISHPTDPRPILDQLRPEAASSLSNLSGSGSRSVLDLSLARTNTALDDSPGASSMYTPSSPSSTTPSRGLGDLRNLSRKPWSKSADDLGKFSQSTPSLNRIDTSFRERVQSYRNNRNDSVGSKETPSSAHSPTSTGSVGGYPFPTITTNIESPSSSPPHRAPIHSPSSQSSPLSTSAPGVSPLAQPNPGLVHTRSHSFTPRLPSKLASPKLGLVPPSPKRKGFSQSELDALNRSVLPNGSIGSGPTPRPTFPFGFGSSPGNSRSVSPMSVEGVSPLDRPGATSTLLAPPTILEPGSDKSEKRTSQLVYHSGFINKLSEFSPAGLNQRTSHAYMGGGGITLTKGWKPFKLVLKGSKLYFYKPPSDRSAAVKELFPTELVSILEEEGIVEEPDSIRPVENDDSSEMGGGRGRETDDGKRKRAFWGSTTHPALISNGEVIERGTFEAFIHEAVFSTTFIQVHEEDQESEQQATDDDDADKNAGGKANADTAFRPEWRDFSCAVLFGLPLVGDRVIFEIEFCRCCTILASAADTDEKMQAAEQKISWLATQYLSYHGAPADVDIWQEWCGTTIPDVPLSGNRSSKLSGLPQSTSTQAIYSPSPHPDANGKSPNLGAFSPRPHDGDRMMSLLDVLGEVPPTSGKSYGSAPSLQEALRSAGFSRDLLLSLDAQLVARSLFVFNQQALRQVPNNVTTAACLLLDHNDTFDGPEGHSASSPLLPFIGSEEHPHWLTKLILLQILLSDTQQMQASQTTGFGRSIDGIPSNPTATRAHSRSDVITAWTHIGEICRRTGDDCSWRAIFAALCSRPVARLDKVWKRVHGDALRIVQSWVYPLATGESAPEKESTCVPWAGDSLTEAKELLRTARLSENSEWNVSYLLHAWRLFEGVRRDFDLYRGSSQSESTESSNDVAVLVKHWHDVFTRRGGNTGVASKFKRVDQFMSLSMAAEPRRKGLFEPYYWTRPPIQQTFHPLTPLLFPEPLPTVAFINRTLIHRGRLESTTSSINIQDLQHLREGKPTSEAQRKGNPDKADPLDLGGTIIIVYDGELMLLVQPGDPVPSQPPSRAPSRPPSSVVEAPPSDKPFSRNPSVRVKPGSKNLDRKPSQLRRSSLPALSKKPSFEVADIASERPLRVVIQAGTLDRLVDILVEGLHGVSVSVADDNGEMPLNDKKTRELRVDMAEFSRVWWSTFRSFVTPFVFFELLRKRYVAAQIKSQSLAPGELPAVIRTRSEVIETISRWIHDGGGAQDALDDFQLNAALLSFFRHPTEHSPPPVSVADTPSVQHGFALINDNLKAVFAAFTAQTSRPILRSIPVSDISTEASASISTSSSEPPDVDKLSPGDFIQNLDAMALATFRNVTQEDLFVTADILEVQTADRLGWFPAREPNAISDEVEIQSIHIYIHDIEPSSMISDLTQDSLYRLLPPAVRGCIRAFTILRKWLISKVAAYKIGLRTRQKRMETFLKAIEICRLRSMDASSREFTNVDRPCIRSFVEAVLTSAIISMESRMYHRAWQTVASARGTTCDTLLTLMGRPTVNDTDAYDHLTVDIGWLLERMVEIINLPDVIESSVQEGTSLVNFEKRRSLHTLITNPSSFSSRRRMRHRSGVDRKAFDRLNAIEQEVANLQFDLRVIREDAYREASQTPSLTKRQPRPFQTLVSAQQDKNKRDRTIRDRLSKEKRQEQQRQDKREEYLNKAMFPRRPVLPAQKQHRNKKSVSSAFMQLMRPISSAFISSETLPSGVKRTPAELDFSPSGKPAMVLNIAEAKVSQFVNNERSFTFQLDTEDGGHYLLQAMDRADLKKWMDTIDRVSKTAAKRRLTYLGHNPKMQMSDHLATSGTSPRDPLAVFGVDLEFLLQREAPGGDVAAGAIPNVFLRLVSEVESRGLSEIGIYRLAGAHSEVNSMKDSLNRGEWPIDSFTDINAVCDLIKSWFRVLPGGMFPPPLHVDLMNAAGQDEVDLDTRLNNIRRIIHELPRPRFNLLKRLVEHLDKVTDYEESNQMTAESLSTVFSPNLLRSTDDDVGFFFAHMSAAHRAVKLLITHGHTIFNDIEPDLDADQEEDEQEFEHFEEPILEEDEEEADLLSGENQPLDNQFPDEDLLPEPGVQEISAPAPPVLDFALPSPCDLSIPIPS</sequence>
<evidence type="ECO:0000313" key="2">
    <source>
        <dbReference type="Proteomes" id="UP001148662"/>
    </source>
</evidence>
<gene>
    <name evidence="1" type="ORF">NM688_g6351</name>
</gene>
<dbReference type="EMBL" id="JANHOG010001297">
    <property type="protein sequence ID" value="KAJ3539493.1"/>
    <property type="molecule type" value="Genomic_DNA"/>
</dbReference>
<proteinExistence type="predicted"/>
<reference evidence="1" key="1">
    <citation type="submission" date="2022-07" db="EMBL/GenBank/DDBJ databases">
        <title>Genome Sequence of Phlebia brevispora.</title>
        <authorList>
            <person name="Buettner E."/>
        </authorList>
    </citation>
    <scope>NUCLEOTIDE SEQUENCE</scope>
    <source>
        <strain evidence="1">MPL23</strain>
    </source>
</reference>
<name>A0ACC1SGS9_9APHY</name>
<accession>A0ACC1SGS9</accession>